<evidence type="ECO:0000313" key="2">
    <source>
        <dbReference type="Proteomes" id="UP000627446"/>
    </source>
</evidence>
<reference evidence="1" key="1">
    <citation type="submission" date="2020-08" db="EMBL/GenBank/DDBJ databases">
        <title>Novel species isolated from subtropical streams in China.</title>
        <authorList>
            <person name="Lu H."/>
        </authorList>
    </citation>
    <scope>NUCLEOTIDE SEQUENCE</scope>
    <source>
        <strain evidence="1">LX22W</strain>
    </source>
</reference>
<dbReference type="RefSeq" id="WP_186915496.1">
    <property type="nucleotide sequence ID" value="NZ_JACOFZ010000001.1"/>
</dbReference>
<comment type="caution">
    <text evidence="1">The sequence shown here is derived from an EMBL/GenBank/DDBJ whole genome shotgun (WGS) entry which is preliminary data.</text>
</comment>
<keyword evidence="2" id="KW-1185">Reference proteome</keyword>
<dbReference type="AlphaFoldDB" id="A0A923HMT0"/>
<proteinExistence type="predicted"/>
<dbReference type="Proteomes" id="UP000627446">
    <property type="component" value="Unassembled WGS sequence"/>
</dbReference>
<accession>A0A923HMT0</accession>
<organism evidence="1 2">
    <name type="scientific">Undibacterium nitidum</name>
    <dbReference type="NCBI Taxonomy" id="2762298"/>
    <lineage>
        <taxon>Bacteria</taxon>
        <taxon>Pseudomonadati</taxon>
        <taxon>Pseudomonadota</taxon>
        <taxon>Betaproteobacteria</taxon>
        <taxon>Burkholderiales</taxon>
        <taxon>Oxalobacteraceae</taxon>
        <taxon>Undibacterium</taxon>
    </lineage>
</organism>
<protein>
    <submittedName>
        <fullName evidence="1">Uncharacterized protein</fullName>
    </submittedName>
</protein>
<evidence type="ECO:0000313" key="1">
    <source>
        <dbReference type="EMBL" id="MBC3879950.1"/>
    </source>
</evidence>
<sequence>MSLLSPKRIHVGLCCGKCWLKVGELQVERTTEIDVDADLTALQEFFVQALSSMLAEVRSKIKPRSTVSITVSDRLAMISTLPWQETAMSQSELESFAIFWLAKFGMKVDESQLLFANYPRYQAVGLAYALPKVFVETLASTVDSAQLKLKRVIPLSAEVFFSTYFKKVRSSTVVVCEETNSLSAWIFDQEGNIHYEIEPVTASQDQAIKRLFSRISLRYTELEILDFWGVAKDRVPSEMRDHFPLVKSVNKLERECWNKP</sequence>
<gene>
    <name evidence="1" type="ORF">H8K36_01050</name>
</gene>
<name>A0A923HMT0_9BURK</name>
<dbReference type="EMBL" id="JACOFZ010000001">
    <property type="protein sequence ID" value="MBC3879950.1"/>
    <property type="molecule type" value="Genomic_DNA"/>
</dbReference>